<keyword evidence="3 5" id="KW-1133">Transmembrane helix</keyword>
<gene>
    <name evidence="6" type="ORF">A3H75_00230</name>
</gene>
<proteinExistence type="predicted"/>
<dbReference type="GO" id="GO:0016020">
    <property type="term" value="C:membrane"/>
    <property type="evidence" value="ECO:0007669"/>
    <property type="project" value="UniProtKB-SubCell"/>
</dbReference>
<dbReference type="EMBL" id="MGES01000038">
    <property type="protein sequence ID" value="OGL88592.1"/>
    <property type="molecule type" value="Genomic_DNA"/>
</dbReference>
<protein>
    <recommendedName>
        <fullName evidence="8">DoxX subfamily</fullName>
    </recommendedName>
</protein>
<accession>A0A1F7VDF6</accession>
<feature type="transmembrane region" description="Helical" evidence="5">
    <location>
        <begin position="47"/>
        <end position="66"/>
    </location>
</feature>
<keyword evidence="4 5" id="KW-0472">Membrane</keyword>
<keyword evidence="2 5" id="KW-0812">Transmembrane</keyword>
<evidence type="ECO:0000313" key="6">
    <source>
        <dbReference type="EMBL" id="OGL88592.1"/>
    </source>
</evidence>
<dbReference type="InterPro" id="IPR032808">
    <property type="entry name" value="DoxX"/>
</dbReference>
<comment type="subcellular location">
    <subcellularLocation>
        <location evidence="1">Membrane</location>
        <topology evidence="1">Multi-pass membrane protein</topology>
    </subcellularLocation>
</comment>
<comment type="caution">
    <text evidence="6">The sequence shown here is derived from an EMBL/GenBank/DDBJ whole genome shotgun (WGS) entry which is preliminary data.</text>
</comment>
<name>A0A1F7VDF6_9BACT</name>
<dbReference type="STRING" id="1802410.A3H75_00230"/>
<reference evidence="6 7" key="1">
    <citation type="journal article" date="2016" name="Nat. Commun.">
        <title>Thousands of microbial genomes shed light on interconnected biogeochemical processes in an aquifer system.</title>
        <authorList>
            <person name="Anantharaman K."/>
            <person name="Brown C.T."/>
            <person name="Hug L.A."/>
            <person name="Sharon I."/>
            <person name="Castelle C.J."/>
            <person name="Probst A.J."/>
            <person name="Thomas B.C."/>
            <person name="Singh A."/>
            <person name="Wilkins M.J."/>
            <person name="Karaoz U."/>
            <person name="Brodie E.L."/>
            <person name="Williams K.H."/>
            <person name="Hubbard S.S."/>
            <person name="Banfield J.F."/>
        </authorList>
    </citation>
    <scope>NUCLEOTIDE SEQUENCE [LARGE SCALE GENOMIC DNA]</scope>
</reference>
<evidence type="ECO:0000256" key="5">
    <source>
        <dbReference type="SAM" id="Phobius"/>
    </source>
</evidence>
<organism evidence="6 7">
    <name type="scientific">Candidatus Uhrbacteria bacterium RIFCSPLOWO2_02_FULL_51_9</name>
    <dbReference type="NCBI Taxonomy" id="1802410"/>
    <lineage>
        <taxon>Bacteria</taxon>
        <taxon>Candidatus Uhriibacteriota</taxon>
    </lineage>
</organism>
<evidence type="ECO:0000313" key="7">
    <source>
        <dbReference type="Proteomes" id="UP000176678"/>
    </source>
</evidence>
<dbReference type="Proteomes" id="UP000176678">
    <property type="component" value="Unassembled WGS sequence"/>
</dbReference>
<dbReference type="AlphaFoldDB" id="A0A1F7VDF6"/>
<dbReference type="Pfam" id="PF07681">
    <property type="entry name" value="DoxX"/>
    <property type="match status" value="1"/>
</dbReference>
<evidence type="ECO:0000256" key="3">
    <source>
        <dbReference type="ARBA" id="ARBA00022989"/>
    </source>
</evidence>
<feature type="transmembrane region" description="Helical" evidence="5">
    <location>
        <begin position="9"/>
        <end position="27"/>
    </location>
</feature>
<feature type="transmembrane region" description="Helical" evidence="5">
    <location>
        <begin position="73"/>
        <end position="99"/>
    </location>
</feature>
<evidence type="ECO:0000256" key="4">
    <source>
        <dbReference type="ARBA" id="ARBA00023136"/>
    </source>
</evidence>
<evidence type="ECO:0000256" key="1">
    <source>
        <dbReference type="ARBA" id="ARBA00004141"/>
    </source>
</evidence>
<feature type="transmembrane region" description="Helical" evidence="5">
    <location>
        <begin position="111"/>
        <end position="130"/>
    </location>
</feature>
<evidence type="ECO:0000256" key="2">
    <source>
        <dbReference type="ARBA" id="ARBA00022692"/>
    </source>
</evidence>
<sequence>MTANTSPRALIALTRLALGVLFFYAGITKVLNPAWSAAGYLSGAKNLTGFYTWLASPNILPIVNFLNEWGLTLLGVSLILGIAVRLSSTLGAILMLLYYLALDFPYPNAHAFLVDEHIVYALTLLLLGNLRAGRVWGLENWCAKLPICSRFPRLRSWLG</sequence>
<evidence type="ECO:0008006" key="8">
    <source>
        <dbReference type="Google" id="ProtNLM"/>
    </source>
</evidence>